<dbReference type="InterPro" id="IPR054363">
    <property type="entry name" value="GH95_cat"/>
</dbReference>
<dbReference type="PANTHER" id="PTHR31084">
    <property type="entry name" value="ALPHA-L-FUCOSIDASE 2"/>
    <property type="match status" value="1"/>
</dbReference>
<evidence type="ECO:0000313" key="5">
    <source>
        <dbReference type="Proteomes" id="UP001220324"/>
    </source>
</evidence>
<dbReference type="InterPro" id="IPR016518">
    <property type="entry name" value="Alpha-L-fucosidase"/>
</dbReference>
<dbReference type="GO" id="GO:0004560">
    <property type="term" value="F:alpha-L-fucosidase activity"/>
    <property type="evidence" value="ECO:0007669"/>
    <property type="project" value="InterPro"/>
</dbReference>
<protein>
    <recommendedName>
        <fullName evidence="6">Glycosyl hydrolase family 95 N-terminal domain-containing protein</fullName>
    </recommendedName>
</protein>
<dbReference type="EMBL" id="JAQIZZ010000005">
    <property type="protein sequence ID" value="KAJ5541586.1"/>
    <property type="molecule type" value="Genomic_DNA"/>
</dbReference>
<comment type="caution">
    <text evidence="4">The sequence shown here is derived from an EMBL/GenBank/DDBJ whole genome shotgun (WGS) entry which is preliminary data.</text>
</comment>
<feature type="domain" description="Glycosyl hydrolase family 95 catalytic" evidence="3">
    <location>
        <begin position="279"/>
        <end position="678"/>
    </location>
</feature>
<dbReference type="InterPro" id="IPR008928">
    <property type="entry name" value="6-hairpin_glycosidase_sf"/>
</dbReference>
<dbReference type="AlphaFoldDB" id="A0AAD6CY63"/>
<dbReference type="Proteomes" id="UP001220324">
    <property type="component" value="Unassembled WGS sequence"/>
</dbReference>
<accession>A0AAD6CY63</accession>
<dbReference type="InterPro" id="IPR027414">
    <property type="entry name" value="GH95_N_dom"/>
</dbReference>
<evidence type="ECO:0000259" key="3">
    <source>
        <dbReference type="Pfam" id="PF22124"/>
    </source>
</evidence>
<proteinExistence type="predicted"/>
<dbReference type="PIRSF" id="PIRSF007663">
    <property type="entry name" value="UCP007663"/>
    <property type="match status" value="1"/>
</dbReference>
<evidence type="ECO:0000259" key="1">
    <source>
        <dbReference type="Pfam" id="PF14498"/>
    </source>
</evidence>
<dbReference type="PANTHER" id="PTHR31084:SF18">
    <property type="entry name" value="GLYCOSYL HYDROLASE FAMILY 95 N-TERMINAL DOMAIN-CONTAINING PROTEIN"/>
    <property type="match status" value="1"/>
</dbReference>
<sequence length="762" mass="85600">MSELWYEQPAATWNEALPLGNGRLGAMVHGRTDTEMIQLNEASLWYGGPQQRTPEDALSNLPALRQAIRQGDHIEAERLVTTYFFATPASQRHYEPLGNLFLDFGHKTEQVTNYIRSLDLTKGVLHVNYEHQDIAYERQMIATDNPSVLILHVRSSAKTEFMLRLTRMSDLEFESHEYFDYVETVGKSTNLKIPGRKENTITMHITPGGKGNPACCIIHVQTLDTDGKGSITKEGKNLVVNSDDAVIYIAARTSVNGKKGDTHAEADIASIASAPHDTWRQQVQENQKVWKRMHLTLLPDRSDLPTDKRVLETRDPGLIALYHNYSRYLLMACSHEGSAAYPLPANLQGIWNPSFHPAWGSRFTININLQMNYWSANLCNLSECEMPLFKHLSRMVANGENTAEKMYGCRGWTAHANTDIWADTDPVDRWMPGTLWPLGGAWLCCHIWEHFQFTGNESILREYFPVLRGCVEFLLDFLIKDSSGKYLVTSPSVSPENSYYDKKGQKGVLCEGATIDIQIIDAVLRDFELATAQLGMTDDSLLPQVRSTRTQLPPMQISPKGYLQEWAEDHDEFEPGHRHTSHLWALYPGNAITPDETPKLAAACRETLRRRAEHGGGHTGWSRAWLINLYARLRDAAECQKHLDLLLAKSTLPNLFDNHPPFQIDGNFGGAAGTVEMLVQSHEPGFIRLLPACPSDWTGTIHGVRARGGFELDFSFENGALVGDVILQSRGVRKVTLVFPGGFELNVECAGKSRFPPEIYSR</sequence>
<dbReference type="InterPro" id="IPR049053">
    <property type="entry name" value="AFCA-like_C"/>
</dbReference>
<dbReference type="SUPFAM" id="SSF48208">
    <property type="entry name" value="Six-hairpin glycosidases"/>
    <property type="match status" value="1"/>
</dbReference>
<dbReference type="InterPro" id="IPR012341">
    <property type="entry name" value="6hp_glycosidase-like_sf"/>
</dbReference>
<dbReference type="GO" id="GO:0005975">
    <property type="term" value="P:carbohydrate metabolic process"/>
    <property type="evidence" value="ECO:0007669"/>
    <property type="project" value="InterPro"/>
</dbReference>
<gene>
    <name evidence="4" type="ORF">N7494_006662</name>
</gene>
<reference evidence="4 5" key="1">
    <citation type="journal article" date="2023" name="IMA Fungus">
        <title>Comparative genomic study of the Penicillium genus elucidates a diverse pangenome and 15 lateral gene transfer events.</title>
        <authorList>
            <person name="Petersen C."/>
            <person name="Sorensen T."/>
            <person name="Nielsen M.R."/>
            <person name="Sondergaard T.E."/>
            <person name="Sorensen J.L."/>
            <person name="Fitzpatrick D.A."/>
            <person name="Frisvad J.C."/>
            <person name="Nielsen K.L."/>
        </authorList>
    </citation>
    <scope>NUCLEOTIDE SEQUENCE [LARGE SCALE GENOMIC DNA]</scope>
    <source>
        <strain evidence="4 5">IBT 35679</strain>
    </source>
</reference>
<dbReference type="Gene3D" id="1.50.10.10">
    <property type="match status" value="1"/>
</dbReference>
<feature type="domain" description="Alpha fucosidase A-like C-terminal" evidence="2">
    <location>
        <begin position="680"/>
        <end position="737"/>
    </location>
</feature>
<dbReference type="Pfam" id="PF14498">
    <property type="entry name" value="Glyco_hyd_65N_2"/>
    <property type="match status" value="1"/>
</dbReference>
<dbReference type="FunFam" id="1.50.10.10:FF:000028">
    <property type="entry name" value="Alpha-L-fucosidase 2"/>
    <property type="match status" value="1"/>
</dbReference>
<evidence type="ECO:0008006" key="6">
    <source>
        <dbReference type="Google" id="ProtNLM"/>
    </source>
</evidence>
<dbReference type="Pfam" id="PF22124">
    <property type="entry name" value="Glyco_hydro_95_cat"/>
    <property type="match status" value="1"/>
</dbReference>
<evidence type="ECO:0000259" key="2">
    <source>
        <dbReference type="Pfam" id="PF21307"/>
    </source>
</evidence>
<name>A0AAD6CY63_9EURO</name>
<keyword evidence="5" id="KW-1185">Reference proteome</keyword>
<evidence type="ECO:0000313" key="4">
    <source>
        <dbReference type="EMBL" id="KAJ5541586.1"/>
    </source>
</evidence>
<dbReference type="Pfam" id="PF21307">
    <property type="entry name" value="Glyco_hydro_95_C"/>
    <property type="match status" value="1"/>
</dbReference>
<organism evidence="4 5">
    <name type="scientific">Penicillium frequentans</name>
    <dbReference type="NCBI Taxonomy" id="3151616"/>
    <lineage>
        <taxon>Eukaryota</taxon>
        <taxon>Fungi</taxon>
        <taxon>Dikarya</taxon>
        <taxon>Ascomycota</taxon>
        <taxon>Pezizomycotina</taxon>
        <taxon>Eurotiomycetes</taxon>
        <taxon>Eurotiomycetidae</taxon>
        <taxon>Eurotiales</taxon>
        <taxon>Aspergillaceae</taxon>
        <taxon>Penicillium</taxon>
    </lineage>
</organism>
<feature type="domain" description="Glycosyl hydrolase family 95 N-terminal" evidence="1">
    <location>
        <begin position="4"/>
        <end position="255"/>
    </location>
</feature>